<dbReference type="OrthoDB" id="3482046at2"/>
<dbReference type="EMBL" id="CP036455">
    <property type="protein sequence ID" value="QBI55514.1"/>
    <property type="molecule type" value="Genomic_DNA"/>
</dbReference>
<sequence>MSAATAVGPPRRQPATVHPAARRLTLRFPGVSAWYGTHTGSWWAILPGRPQLLEAPSAEALERLIASVYAGRGQAGASRFAARTAVPPPRPTSYSTGWAVIGRPH</sequence>
<evidence type="ECO:0000256" key="1">
    <source>
        <dbReference type="SAM" id="MobiDB-lite"/>
    </source>
</evidence>
<protein>
    <submittedName>
        <fullName evidence="2">Uncharacterized protein</fullName>
    </submittedName>
</protein>
<keyword evidence="3" id="KW-1185">Reference proteome</keyword>
<feature type="region of interest" description="Disordered" evidence="1">
    <location>
        <begin position="80"/>
        <end position="105"/>
    </location>
</feature>
<dbReference type="RefSeq" id="WP_131099504.1">
    <property type="nucleotide sequence ID" value="NZ_CP036455.1"/>
</dbReference>
<proteinExistence type="predicted"/>
<evidence type="ECO:0000313" key="3">
    <source>
        <dbReference type="Proteomes" id="UP000292235"/>
    </source>
</evidence>
<gene>
    <name evidence="2" type="ORF">EKD16_18755</name>
</gene>
<reference evidence="2 3" key="1">
    <citation type="submission" date="2019-02" db="EMBL/GenBank/DDBJ databases">
        <authorList>
            <person name="Khodamoradi S."/>
            <person name="Hahnke R.L."/>
            <person name="Kaempfer P."/>
            <person name="Schumann P."/>
            <person name="Rohde M."/>
            <person name="Steinert M."/>
            <person name="Luzhetskyy A."/>
            <person name="Wink J."/>
            <person name="Ruckert C."/>
        </authorList>
    </citation>
    <scope>NUCLEOTIDE SEQUENCE [LARGE SCALE GENOMIC DNA]</scope>
    <source>
        <strain evidence="2 3">M2</strain>
    </source>
</reference>
<dbReference type="KEGG" id="strr:EKD16_18755"/>
<organism evidence="2 3">
    <name type="scientific">Streptomonospora litoralis</name>
    <dbReference type="NCBI Taxonomy" id="2498135"/>
    <lineage>
        <taxon>Bacteria</taxon>
        <taxon>Bacillati</taxon>
        <taxon>Actinomycetota</taxon>
        <taxon>Actinomycetes</taxon>
        <taxon>Streptosporangiales</taxon>
        <taxon>Nocardiopsidaceae</taxon>
        <taxon>Streptomonospora</taxon>
    </lineage>
</organism>
<dbReference type="AlphaFoldDB" id="A0A4P6Q8R3"/>
<accession>A0A4P6Q8R3</accession>
<evidence type="ECO:0000313" key="2">
    <source>
        <dbReference type="EMBL" id="QBI55514.1"/>
    </source>
</evidence>
<name>A0A4P6Q8R3_9ACTN</name>
<dbReference type="Proteomes" id="UP000292235">
    <property type="component" value="Chromosome"/>
</dbReference>